<dbReference type="GO" id="GO:0016787">
    <property type="term" value="F:hydrolase activity"/>
    <property type="evidence" value="ECO:0007669"/>
    <property type="project" value="UniProtKB-KW"/>
</dbReference>
<dbReference type="InterPro" id="IPR017853">
    <property type="entry name" value="GH"/>
</dbReference>
<gene>
    <name evidence="10" type="ORF">M2650_00015</name>
</gene>
<evidence type="ECO:0000256" key="5">
    <source>
        <dbReference type="RuleBase" id="RU003615"/>
    </source>
</evidence>
<reference evidence="10 11" key="1">
    <citation type="submission" date="2022-05" db="EMBL/GenBank/DDBJ databases">
        <title>Luteimonas sp. SX5, whole genome shotgun sequencing project.</title>
        <authorList>
            <person name="Zhao G."/>
            <person name="Shen L."/>
        </authorList>
    </citation>
    <scope>NUCLEOTIDE SEQUENCE [LARGE SCALE GENOMIC DNA]</scope>
    <source>
        <strain evidence="10 11">SX5</strain>
    </source>
</reference>
<evidence type="ECO:0000259" key="9">
    <source>
        <dbReference type="SMART" id="SM00642"/>
    </source>
</evidence>
<dbReference type="EC" id="3.2.1.1" evidence="6"/>
<dbReference type="EMBL" id="JAMBEP010000001">
    <property type="protein sequence ID" value="MCL1633036.1"/>
    <property type="molecule type" value="Genomic_DNA"/>
</dbReference>
<comment type="cofactor">
    <cofactor evidence="1">
        <name>Ca(2+)</name>
        <dbReference type="ChEBI" id="CHEBI:29108"/>
    </cofactor>
</comment>
<comment type="catalytic activity">
    <reaction evidence="6">
        <text>Endohydrolysis of (1-&gt;4)-alpha-D-glucosidic linkages in polysaccharides containing three or more (1-&gt;4)-alpha-linked D-glucose units.</text>
        <dbReference type="EC" id="3.2.1.1"/>
    </reaction>
</comment>
<evidence type="ECO:0000256" key="2">
    <source>
        <dbReference type="ARBA" id="ARBA00008061"/>
    </source>
</evidence>
<evidence type="ECO:0000256" key="1">
    <source>
        <dbReference type="ARBA" id="ARBA00001913"/>
    </source>
</evidence>
<dbReference type="SUPFAM" id="SSF49344">
    <property type="entry name" value="CBD9-like"/>
    <property type="match status" value="1"/>
</dbReference>
<dbReference type="Gene3D" id="3.20.20.80">
    <property type="entry name" value="Glycosidases"/>
    <property type="match status" value="1"/>
</dbReference>
<name>A0ABT0MDT5_9GAMM</name>
<evidence type="ECO:0000313" key="11">
    <source>
        <dbReference type="Proteomes" id="UP001431217"/>
    </source>
</evidence>
<keyword evidence="4 8" id="KW-0732">Signal</keyword>
<feature type="signal peptide" evidence="8">
    <location>
        <begin position="1"/>
        <end position="25"/>
    </location>
</feature>
<evidence type="ECO:0000256" key="8">
    <source>
        <dbReference type="SAM" id="SignalP"/>
    </source>
</evidence>
<dbReference type="InterPro" id="IPR006046">
    <property type="entry name" value="Alpha_amylase"/>
</dbReference>
<feature type="region of interest" description="Disordered" evidence="7">
    <location>
        <begin position="63"/>
        <end position="82"/>
    </location>
</feature>
<proteinExistence type="inferred from homology"/>
<evidence type="ECO:0000256" key="4">
    <source>
        <dbReference type="ARBA" id="ARBA00022729"/>
    </source>
</evidence>
<dbReference type="RefSeq" id="WP_249469560.1">
    <property type="nucleotide sequence ID" value="NZ_JAMBEP010000001.1"/>
</dbReference>
<evidence type="ECO:0000256" key="3">
    <source>
        <dbReference type="ARBA" id="ARBA00022723"/>
    </source>
</evidence>
<keyword evidence="11" id="KW-1185">Reference proteome</keyword>
<keyword evidence="6 10" id="KW-0378">Hydrolase</keyword>
<dbReference type="Gene3D" id="2.60.40.1190">
    <property type="match status" value="1"/>
</dbReference>
<evidence type="ECO:0000313" key="10">
    <source>
        <dbReference type="EMBL" id="MCL1633036.1"/>
    </source>
</evidence>
<dbReference type="Pfam" id="PF00128">
    <property type="entry name" value="Alpha-amylase"/>
    <property type="match status" value="1"/>
</dbReference>
<dbReference type="Pfam" id="PF09985">
    <property type="entry name" value="Glucodextran_C"/>
    <property type="match status" value="1"/>
</dbReference>
<dbReference type="InterPro" id="IPR006047">
    <property type="entry name" value="GH13_cat_dom"/>
</dbReference>
<dbReference type="Proteomes" id="UP001431217">
    <property type="component" value="Unassembled WGS sequence"/>
</dbReference>
<feature type="chain" id="PRO_5045877686" description="Alpha-amylase" evidence="8">
    <location>
        <begin position="26"/>
        <end position="879"/>
    </location>
</feature>
<evidence type="ECO:0000256" key="7">
    <source>
        <dbReference type="SAM" id="MobiDB-lite"/>
    </source>
</evidence>
<dbReference type="SMART" id="SM00642">
    <property type="entry name" value="Aamy"/>
    <property type="match status" value="1"/>
</dbReference>
<dbReference type="PROSITE" id="PS51257">
    <property type="entry name" value="PROKAR_LIPOPROTEIN"/>
    <property type="match status" value="1"/>
</dbReference>
<protein>
    <recommendedName>
        <fullName evidence="6">Alpha-amylase</fullName>
        <ecNumber evidence="6">3.2.1.1</ecNumber>
    </recommendedName>
</protein>
<dbReference type="PANTHER" id="PTHR10357:SF215">
    <property type="entry name" value="ALPHA-AMYLASE 1"/>
    <property type="match status" value="1"/>
</dbReference>
<dbReference type="InterPro" id="IPR019248">
    <property type="entry name" value="Glucodextran_C"/>
</dbReference>
<keyword evidence="6" id="KW-0119">Carbohydrate metabolism</keyword>
<dbReference type="PRINTS" id="PR00110">
    <property type="entry name" value="ALPHAAMYLASE"/>
</dbReference>
<comment type="caution">
    <text evidence="10">The sequence shown here is derived from an EMBL/GenBank/DDBJ whole genome shotgun (WGS) entry which is preliminary data.</text>
</comment>
<comment type="similarity">
    <text evidence="2 5">Belongs to the glycosyl hydrolase 13 family.</text>
</comment>
<keyword evidence="6" id="KW-0326">Glycosidase</keyword>
<keyword evidence="3" id="KW-0479">Metal-binding</keyword>
<dbReference type="PANTHER" id="PTHR10357">
    <property type="entry name" value="ALPHA-AMYLASE FAMILY MEMBER"/>
    <property type="match status" value="1"/>
</dbReference>
<accession>A0ABT0MDT5</accession>
<evidence type="ECO:0000256" key="6">
    <source>
        <dbReference type="RuleBase" id="RU361134"/>
    </source>
</evidence>
<organism evidence="10 11">
    <name type="scientific">Luteimonas galliterrae</name>
    <dbReference type="NCBI Taxonomy" id="2940486"/>
    <lineage>
        <taxon>Bacteria</taxon>
        <taxon>Pseudomonadati</taxon>
        <taxon>Pseudomonadota</taxon>
        <taxon>Gammaproteobacteria</taxon>
        <taxon>Lysobacterales</taxon>
        <taxon>Lysobacteraceae</taxon>
        <taxon>Luteimonas</taxon>
    </lineage>
</organism>
<dbReference type="SUPFAM" id="SSF51445">
    <property type="entry name" value="(Trans)glycosidases"/>
    <property type="match status" value="1"/>
</dbReference>
<dbReference type="SUPFAM" id="SSF51011">
    <property type="entry name" value="Glycosyl hydrolase domain"/>
    <property type="match status" value="1"/>
</dbReference>
<feature type="domain" description="Glycosyl hydrolase family 13 catalytic" evidence="9">
    <location>
        <begin position="55"/>
        <end position="473"/>
    </location>
</feature>
<sequence length="879" mass="95818">MTAKRSALRPAVVWLSAGLAGLALGCAGAAAAQASAEAGRLHVPSPDWRDQVVYFLMTDRFDDGEPRNNDQGAGEYDPADNAKYNGGDLRGVRRRLDYIRGLGATAVWITPPVANQWWNQRVRHGGYHGYWAEDFKRVDAHLGTLEDYRELSRSLHAAGMYLVQDVVVNHVGDYFAYQGGWSADDPARHFVRYDWARDKPAPTQAPFDANDARKAADRASAAYHWTPDIVDFNDIRQERTFQLAGLDDLNTENPAVREALRDSYGYWIREAGVDGFRVDTAFHVPPEFFADFMHSGDTQAPGMQRVAERTGRSGFHAFGEGFGPDRPYQDEKARKIETYARAADGQPLLTGMINFPLYATLGDVFARGHPSDELAYRIASMMRVHRDPWRMPTFVDNHDVDRFLAGGSEAGLKQALLSILTLPGIPTIYYGTEQGFTGQRAAMFARGYGSDGRDRFDASAPLYRFLQRAIALRREHRVFSRGTPTVLAANAAAPGAIAWRMAQGGESALVVLNSADGETLLDNVDTGLDAGTVLRGLFDIDGGKPDDIVVGVDGRIHLRLSPRSGQVWKVGGPKSPPTPSPATIALAPAATDRYADDFVVRGTAKGVPAFRLVVDGDLAKAATVRPDVEGRWQARVDTAGMIDASVEHRLVAWSRSPLAVSAARTFRIERRWQVLAEAQDPQGDDHGPLGRYRYPADPGWSDNRQADIRGVRVSSAGGALKIELTMRKLTTLWNPVNGFDHVAFTIFLQLPGRKGGSTLMPLQNATLPDGMRWHYRLRAGGWSNAMFAATNATADSEGAPVAPGARIETDPVGNRISFILPGSALGDPSSLSGARLYVATWDYDAGYRSLTPQPQSAGFGGGDGARDPLVMDDVAITLP</sequence>